<reference evidence="7" key="1">
    <citation type="journal article" date="2019" name="Int. J. Syst. Evol. Microbiol.">
        <title>The Global Catalogue of Microorganisms (GCM) 10K type strain sequencing project: providing services to taxonomists for standard genome sequencing and annotation.</title>
        <authorList>
            <consortium name="The Broad Institute Genomics Platform"/>
            <consortium name="The Broad Institute Genome Sequencing Center for Infectious Disease"/>
            <person name="Wu L."/>
            <person name="Ma J."/>
        </authorList>
    </citation>
    <scope>NUCLEOTIDE SEQUENCE [LARGE SCALE GENOMIC DNA]</scope>
    <source>
        <strain evidence="7">JCM 13581</strain>
    </source>
</reference>
<keyword evidence="7" id="KW-1185">Reference proteome</keyword>
<evidence type="ECO:0000256" key="4">
    <source>
        <dbReference type="ARBA" id="ARBA00022842"/>
    </source>
</evidence>
<dbReference type="PANTHER" id="PTHR46193:SF18">
    <property type="entry name" value="HEXITOL PHOSPHATASE B"/>
    <property type="match status" value="1"/>
</dbReference>
<accession>A0ABP5AYT4</accession>
<dbReference type="Pfam" id="PF00702">
    <property type="entry name" value="Hydrolase"/>
    <property type="match status" value="1"/>
</dbReference>
<dbReference type="SFLD" id="SFLDG01129">
    <property type="entry name" value="C1.5:_HAD__Beta-PGM__Phosphata"/>
    <property type="match status" value="1"/>
</dbReference>
<dbReference type="Proteomes" id="UP001501303">
    <property type="component" value="Unassembled WGS sequence"/>
</dbReference>
<dbReference type="Gene3D" id="1.10.150.240">
    <property type="entry name" value="Putative phosphatase, domain 2"/>
    <property type="match status" value="1"/>
</dbReference>
<dbReference type="PANTHER" id="PTHR46193">
    <property type="entry name" value="6-PHOSPHOGLUCONATE PHOSPHATASE"/>
    <property type="match status" value="1"/>
</dbReference>
<keyword evidence="3" id="KW-0479">Metal-binding</keyword>
<gene>
    <name evidence="6" type="ORF">GCM10009716_37910</name>
</gene>
<evidence type="ECO:0000313" key="7">
    <source>
        <dbReference type="Proteomes" id="UP001501303"/>
    </source>
</evidence>
<comment type="caution">
    <text evidence="6">The sequence shown here is derived from an EMBL/GenBank/DDBJ whole genome shotgun (WGS) entry which is preliminary data.</text>
</comment>
<dbReference type="InterPro" id="IPR023198">
    <property type="entry name" value="PGP-like_dom2"/>
</dbReference>
<keyword evidence="4" id="KW-0460">Magnesium</keyword>
<dbReference type="EMBL" id="BAAAMJ010000044">
    <property type="protein sequence ID" value="GAA1926167.1"/>
    <property type="molecule type" value="Genomic_DNA"/>
</dbReference>
<evidence type="ECO:0000256" key="3">
    <source>
        <dbReference type="ARBA" id="ARBA00022723"/>
    </source>
</evidence>
<keyword evidence="6" id="KW-0378">Hydrolase</keyword>
<dbReference type="InterPro" id="IPR036412">
    <property type="entry name" value="HAD-like_sf"/>
</dbReference>
<protein>
    <submittedName>
        <fullName evidence="6">Beta-phosphoglucomutase family hydrolase</fullName>
    </submittedName>
</protein>
<proteinExistence type="inferred from homology"/>
<keyword evidence="5" id="KW-0119">Carbohydrate metabolism</keyword>
<sequence>MSALQLRPALRGCRAVVLDTDGVLIDSARVHALAWKEAFDACLRERAPAGRDHPFDAREDYRRFVDGKSRLDGAASFLAARGLDLPPGSPDDPPGTGTVAAVAAAKERSFTARLHDHGVGSWPGTVRLLHALRAAGIACAAVSASRHARELLDRAGLRELLVTIVDGNDSAALGLRGKPDPALFLEAAERLGVPPADAAVVEDALAGVEAGRRGGFSPVVGVDRTGGPDSAADLLDHGADLVVEDLAELLWE</sequence>
<evidence type="ECO:0000256" key="1">
    <source>
        <dbReference type="ARBA" id="ARBA00001946"/>
    </source>
</evidence>
<dbReference type="SUPFAM" id="SSF56784">
    <property type="entry name" value="HAD-like"/>
    <property type="match status" value="1"/>
</dbReference>
<comment type="similarity">
    <text evidence="2">Belongs to the HAD-like hydrolase superfamily. CbbY/CbbZ/Gph/YieH family.</text>
</comment>
<comment type="cofactor">
    <cofactor evidence="1">
        <name>Mg(2+)</name>
        <dbReference type="ChEBI" id="CHEBI:18420"/>
    </cofactor>
</comment>
<dbReference type="InterPro" id="IPR006439">
    <property type="entry name" value="HAD-SF_hydro_IA"/>
</dbReference>
<dbReference type="InterPro" id="IPR023214">
    <property type="entry name" value="HAD_sf"/>
</dbReference>
<name>A0ABP5AYT4_9ACTN</name>
<organism evidence="6 7">
    <name type="scientific">Streptomyces sodiiphilus</name>
    <dbReference type="NCBI Taxonomy" id="226217"/>
    <lineage>
        <taxon>Bacteria</taxon>
        <taxon>Bacillati</taxon>
        <taxon>Actinomycetota</taxon>
        <taxon>Actinomycetes</taxon>
        <taxon>Kitasatosporales</taxon>
        <taxon>Streptomycetaceae</taxon>
        <taxon>Streptomyces</taxon>
    </lineage>
</organism>
<dbReference type="Gene3D" id="3.40.50.1000">
    <property type="entry name" value="HAD superfamily/HAD-like"/>
    <property type="match status" value="1"/>
</dbReference>
<evidence type="ECO:0000313" key="6">
    <source>
        <dbReference type="EMBL" id="GAA1926167.1"/>
    </source>
</evidence>
<evidence type="ECO:0000256" key="2">
    <source>
        <dbReference type="ARBA" id="ARBA00006171"/>
    </source>
</evidence>
<dbReference type="GO" id="GO:0016787">
    <property type="term" value="F:hydrolase activity"/>
    <property type="evidence" value="ECO:0007669"/>
    <property type="project" value="UniProtKB-KW"/>
</dbReference>
<dbReference type="NCBIfam" id="TIGR01509">
    <property type="entry name" value="HAD-SF-IA-v3"/>
    <property type="match status" value="1"/>
</dbReference>
<dbReference type="RefSeq" id="WP_344263974.1">
    <property type="nucleotide sequence ID" value="NZ_BAAAMJ010000044.1"/>
</dbReference>
<evidence type="ECO:0000256" key="5">
    <source>
        <dbReference type="ARBA" id="ARBA00023277"/>
    </source>
</evidence>
<dbReference type="InterPro" id="IPR051600">
    <property type="entry name" value="Beta-PGM-like"/>
</dbReference>
<dbReference type="SFLD" id="SFLDS00003">
    <property type="entry name" value="Haloacid_Dehalogenase"/>
    <property type="match status" value="1"/>
</dbReference>